<keyword evidence="1" id="KW-0812">Transmembrane</keyword>
<feature type="transmembrane region" description="Helical" evidence="1">
    <location>
        <begin position="390"/>
        <end position="412"/>
    </location>
</feature>
<dbReference type="EMBL" id="MU863638">
    <property type="protein sequence ID" value="KAK4100914.1"/>
    <property type="molecule type" value="Genomic_DNA"/>
</dbReference>
<evidence type="ECO:0000313" key="2">
    <source>
        <dbReference type="EMBL" id="KAK4100914.1"/>
    </source>
</evidence>
<name>A0AAN6PZN3_9PEZI</name>
<dbReference type="Proteomes" id="UP001305647">
    <property type="component" value="Unassembled WGS sequence"/>
</dbReference>
<feature type="transmembrane region" description="Helical" evidence="1">
    <location>
        <begin position="438"/>
        <end position="455"/>
    </location>
</feature>
<evidence type="ECO:0008006" key="4">
    <source>
        <dbReference type="Google" id="ProtNLM"/>
    </source>
</evidence>
<keyword evidence="3" id="KW-1185">Reference proteome</keyword>
<reference evidence="2" key="2">
    <citation type="submission" date="2023-05" db="EMBL/GenBank/DDBJ databases">
        <authorList>
            <consortium name="Lawrence Berkeley National Laboratory"/>
            <person name="Steindorff A."/>
            <person name="Hensen N."/>
            <person name="Bonometti L."/>
            <person name="Westerberg I."/>
            <person name="Brannstrom I.O."/>
            <person name="Guillou S."/>
            <person name="Cros-Aarteil S."/>
            <person name="Calhoun S."/>
            <person name="Haridas S."/>
            <person name="Kuo A."/>
            <person name="Mondo S."/>
            <person name="Pangilinan J."/>
            <person name="Riley R."/>
            <person name="Labutti K."/>
            <person name="Andreopoulos B."/>
            <person name="Lipzen A."/>
            <person name="Chen C."/>
            <person name="Yanf M."/>
            <person name="Daum C."/>
            <person name="Ng V."/>
            <person name="Clum A."/>
            <person name="Ohm R."/>
            <person name="Martin F."/>
            <person name="Silar P."/>
            <person name="Natvig D."/>
            <person name="Lalanne C."/>
            <person name="Gautier V."/>
            <person name="Ament-Velasquez S.L."/>
            <person name="Kruys A."/>
            <person name="Hutchinson M.I."/>
            <person name="Powell A.J."/>
            <person name="Barry K."/>
            <person name="Miller A.N."/>
            <person name="Grigoriev I.V."/>
            <person name="Debuchy R."/>
            <person name="Gladieux P."/>
            <person name="Thoren M.H."/>
            <person name="Johannesson H."/>
        </authorList>
    </citation>
    <scope>NUCLEOTIDE SEQUENCE</scope>
    <source>
        <strain evidence="2">CBS 757.83</strain>
    </source>
</reference>
<evidence type="ECO:0000256" key="1">
    <source>
        <dbReference type="SAM" id="Phobius"/>
    </source>
</evidence>
<organism evidence="2 3">
    <name type="scientific">Parathielavia hyrcaniae</name>
    <dbReference type="NCBI Taxonomy" id="113614"/>
    <lineage>
        <taxon>Eukaryota</taxon>
        <taxon>Fungi</taxon>
        <taxon>Dikarya</taxon>
        <taxon>Ascomycota</taxon>
        <taxon>Pezizomycotina</taxon>
        <taxon>Sordariomycetes</taxon>
        <taxon>Sordariomycetidae</taxon>
        <taxon>Sordariales</taxon>
        <taxon>Chaetomiaceae</taxon>
        <taxon>Parathielavia</taxon>
    </lineage>
</organism>
<comment type="caution">
    <text evidence="2">The sequence shown here is derived from an EMBL/GenBank/DDBJ whole genome shotgun (WGS) entry which is preliminary data.</text>
</comment>
<protein>
    <recommendedName>
        <fullName evidence="4">Mg2+ transporter protein, CorA-like/Zinc transport protein ZntB</fullName>
    </recommendedName>
</protein>
<keyword evidence="1" id="KW-0472">Membrane</keyword>
<sequence length="492" mass="55695">MDNPMFRANVESCKRVEEATSYLEIFNYSEHRFGSDAGDLTDEFGSFLHRRARETPTDWQNVRPHSPPPTLPDGVHLVGGVRLVLQLNAKDPYTFETGCISLPHEQYKDMVLTMHLPFCAVEGTGVVGPFFWAASDWDQMDPHLQIIFRKSNVRSRGLPRGWELMLSHSFRTNITMGYAKGTPSFFMLESIKHLRACAQQKMILHPLFLPLVVLSHDLSSTMDRRQRDAREWLHVLENAISMRGTVSEEASVRYVRDNMIDVDTINLDLAECHSQVLRKRPQAYQEVITGIYNSMDHFWGRASAKLDSACGGADVELEKLHHSMLARLDFYSAKLKGIETYANVTLERLTIQRAVLRNIIAQKDSKLALQLTGEQRRLAQRAGRESTSMISLFGAIFLPATYLASIISVSFFNFTPNDNTTSAPGGGNEGWLSVTSQWWIYFAITVPLTLLLARFQMEDMDIEAGIEMMEAHIMAAMRKKTLSKARTLTANP</sequence>
<accession>A0AAN6PZN3</accession>
<dbReference type="AlphaFoldDB" id="A0AAN6PZN3"/>
<gene>
    <name evidence="2" type="ORF">N658DRAFT_516410</name>
</gene>
<keyword evidence="1" id="KW-1133">Transmembrane helix</keyword>
<evidence type="ECO:0000313" key="3">
    <source>
        <dbReference type="Proteomes" id="UP001305647"/>
    </source>
</evidence>
<proteinExistence type="predicted"/>
<reference evidence="2" key="1">
    <citation type="journal article" date="2023" name="Mol. Phylogenet. Evol.">
        <title>Genome-scale phylogeny and comparative genomics of the fungal order Sordariales.</title>
        <authorList>
            <person name="Hensen N."/>
            <person name="Bonometti L."/>
            <person name="Westerberg I."/>
            <person name="Brannstrom I.O."/>
            <person name="Guillou S."/>
            <person name="Cros-Aarteil S."/>
            <person name="Calhoun S."/>
            <person name="Haridas S."/>
            <person name="Kuo A."/>
            <person name="Mondo S."/>
            <person name="Pangilinan J."/>
            <person name="Riley R."/>
            <person name="LaButti K."/>
            <person name="Andreopoulos B."/>
            <person name="Lipzen A."/>
            <person name="Chen C."/>
            <person name="Yan M."/>
            <person name="Daum C."/>
            <person name="Ng V."/>
            <person name="Clum A."/>
            <person name="Steindorff A."/>
            <person name="Ohm R.A."/>
            <person name="Martin F."/>
            <person name="Silar P."/>
            <person name="Natvig D.O."/>
            <person name="Lalanne C."/>
            <person name="Gautier V."/>
            <person name="Ament-Velasquez S.L."/>
            <person name="Kruys A."/>
            <person name="Hutchinson M.I."/>
            <person name="Powell A.J."/>
            <person name="Barry K."/>
            <person name="Miller A.N."/>
            <person name="Grigoriev I.V."/>
            <person name="Debuchy R."/>
            <person name="Gladieux P."/>
            <person name="Hiltunen Thoren M."/>
            <person name="Johannesson H."/>
        </authorList>
    </citation>
    <scope>NUCLEOTIDE SEQUENCE</scope>
    <source>
        <strain evidence="2">CBS 757.83</strain>
    </source>
</reference>